<keyword evidence="15" id="KW-1185">Reference proteome</keyword>
<evidence type="ECO:0000313" key="14">
    <source>
        <dbReference type="EMBL" id="MEQ2556562.1"/>
    </source>
</evidence>
<evidence type="ECO:0000256" key="3">
    <source>
        <dbReference type="ARBA" id="ARBA00010199"/>
    </source>
</evidence>
<evidence type="ECO:0000256" key="2">
    <source>
        <dbReference type="ARBA" id="ARBA00004651"/>
    </source>
</evidence>
<keyword evidence="10" id="KW-0406">Ion transport</keyword>
<evidence type="ECO:0000256" key="10">
    <source>
        <dbReference type="ARBA" id="ARBA00023065"/>
    </source>
</evidence>
<evidence type="ECO:0000256" key="7">
    <source>
        <dbReference type="ARBA" id="ARBA00022475"/>
    </source>
</evidence>
<evidence type="ECO:0000256" key="11">
    <source>
        <dbReference type="ARBA" id="ARBA00023136"/>
    </source>
</evidence>
<evidence type="ECO:0000256" key="12">
    <source>
        <dbReference type="ARBA" id="ARBA00031636"/>
    </source>
</evidence>
<feature type="transmembrane region" description="Helical" evidence="13">
    <location>
        <begin position="12"/>
        <end position="34"/>
    </location>
</feature>
<feature type="transmembrane region" description="Helical" evidence="13">
    <location>
        <begin position="344"/>
        <end position="361"/>
    </location>
</feature>
<evidence type="ECO:0000256" key="4">
    <source>
        <dbReference type="ARBA" id="ARBA00020268"/>
    </source>
</evidence>
<feature type="transmembrane region" description="Helical" evidence="13">
    <location>
        <begin position="319"/>
        <end position="338"/>
    </location>
</feature>
<reference evidence="14 15" key="1">
    <citation type="submission" date="2024-03" db="EMBL/GenBank/DDBJ databases">
        <title>Human intestinal bacterial collection.</title>
        <authorList>
            <person name="Pauvert C."/>
            <person name="Hitch T.C.A."/>
            <person name="Clavel T."/>
        </authorList>
    </citation>
    <scope>NUCLEOTIDE SEQUENCE [LARGE SCALE GENOMIC DNA]</scope>
    <source>
        <strain evidence="14 15">CLA-AA-H185</strain>
    </source>
</reference>
<dbReference type="PIRSF" id="PIRSF006603">
    <property type="entry name" value="DinF"/>
    <property type="match status" value="1"/>
</dbReference>
<dbReference type="Proteomes" id="UP001454489">
    <property type="component" value="Unassembled WGS sequence"/>
</dbReference>
<accession>A0ABV1HB32</accession>
<evidence type="ECO:0000256" key="8">
    <source>
        <dbReference type="ARBA" id="ARBA00022692"/>
    </source>
</evidence>
<feature type="transmembrane region" description="Helical" evidence="13">
    <location>
        <begin position="394"/>
        <end position="412"/>
    </location>
</feature>
<keyword evidence="9 13" id="KW-1133">Transmembrane helix</keyword>
<feature type="transmembrane region" description="Helical" evidence="13">
    <location>
        <begin position="199"/>
        <end position="221"/>
    </location>
</feature>
<feature type="transmembrane region" description="Helical" evidence="13">
    <location>
        <begin position="54"/>
        <end position="77"/>
    </location>
</feature>
<dbReference type="Pfam" id="PF01554">
    <property type="entry name" value="MatE"/>
    <property type="match status" value="2"/>
</dbReference>
<keyword evidence="6" id="KW-0050">Antiport</keyword>
<keyword evidence="8 13" id="KW-0812">Transmembrane</keyword>
<dbReference type="RefSeq" id="WP_353529517.1">
    <property type="nucleotide sequence ID" value="NZ_JBBMEX010000001.1"/>
</dbReference>
<dbReference type="InterPro" id="IPR002528">
    <property type="entry name" value="MATE_fam"/>
</dbReference>
<gene>
    <name evidence="14" type="ORF">WMO43_01530</name>
</gene>
<keyword evidence="5" id="KW-0813">Transport</keyword>
<keyword evidence="7" id="KW-1003">Cell membrane</keyword>
<dbReference type="InterPro" id="IPR050222">
    <property type="entry name" value="MATE_MdtK"/>
</dbReference>
<name>A0ABV1HB32_9FIRM</name>
<organism evidence="14 15">
    <name type="scientific">Maccoyibacter intestinihominis</name>
    <dbReference type="NCBI Taxonomy" id="3133499"/>
    <lineage>
        <taxon>Bacteria</taxon>
        <taxon>Bacillati</taxon>
        <taxon>Bacillota</taxon>
        <taxon>Clostridia</taxon>
        <taxon>Lachnospirales</taxon>
        <taxon>Lachnospiraceae</taxon>
        <taxon>Maccoyibacter</taxon>
    </lineage>
</organism>
<evidence type="ECO:0000256" key="9">
    <source>
        <dbReference type="ARBA" id="ARBA00022989"/>
    </source>
</evidence>
<sequence>METTKKTKEMDMLNGGLAGKLILFSIPLAFSSILQQLFNSADVAVVGRFAGDRALAAVGSCVALVGIFVNLIVGFSVGPNAVLANLIGQKRRDKINRMLHTIMAFGLIAGVILMGLGMLSAKPILEVSGTPESVMNEALLYIRIYFIGIPFMMIYNFGSAVLRSFGDTRRPMYYLILSGTVNVILNLILVIYFKLGVAGVAIATVISNILSAGLVLIYLYCREDEFQFRPQRLHIEKEDLKKVLVIGIPAGIQGAIFSISNVFIQSGINSFGEDAIAGSSLALNFEYFTYDIAAAFAQAAVTFTSQNYGAGNLKRCKKIFGLCMLFGIGFTEILSIIFIIWDDFFVSIYTTSAAVAVYGIIRMHHVCLLEGVTATYEVGSASLRGMGKSIEPSIITILGTVVFRMIWMVTVFKMVPTYDMLMNVYIASWIFTGGAIFVVYFLHMKNIEANAANKALCNTSL</sequence>
<dbReference type="CDD" id="cd13138">
    <property type="entry name" value="MATE_yoeA_like"/>
    <property type="match status" value="1"/>
</dbReference>
<proteinExistence type="inferred from homology"/>
<evidence type="ECO:0000256" key="13">
    <source>
        <dbReference type="SAM" id="Phobius"/>
    </source>
</evidence>
<feature type="transmembrane region" description="Helical" evidence="13">
    <location>
        <begin position="140"/>
        <end position="162"/>
    </location>
</feature>
<dbReference type="NCBIfam" id="TIGR00797">
    <property type="entry name" value="matE"/>
    <property type="match status" value="1"/>
</dbReference>
<evidence type="ECO:0000256" key="1">
    <source>
        <dbReference type="ARBA" id="ARBA00003408"/>
    </source>
</evidence>
<evidence type="ECO:0000256" key="6">
    <source>
        <dbReference type="ARBA" id="ARBA00022449"/>
    </source>
</evidence>
<dbReference type="EMBL" id="JBBMEX010000001">
    <property type="protein sequence ID" value="MEQ2556562.1"/>
    <property type="molecule type" value="Genomic_DNA"/>
</dbReference>
<protein>
    <recommendedName>
        <fullName evidence="4">Probable multidrug resistance protein NorM</fullName>
    </recommendedName>
    <alternativeName>
        <fullName evidence="12">Multidrug-efflux transporter</fullName>
    </alternativeName>
</protein>
<feature type="transmembrane region" description="Helical" evidence="13">
    <location>
        <begin position="98"/>
        <end position="120"/>
    </location>
</feature>
<feature type="transmembrane region" description="Helical" evidence="13">
    <location>
        <begin position="174"/>
        <end position="193"/>
    </location>
</feature>
<comment type="caution">
    <text evidence="14">The sequence shown here is derived from an EMBL/GenBank/DDBJ whole genome shotgun (WGS) entry which is preliminary data.</text>
</comment>
<dbReference type="InterPro" id="IPR048279">
    <property type="entry name" value="MdtK-like"/>
</dbReference>
<comment type="subcellular location">
    <subcellularLocation>
        <location evidence="2">Cell membrane</location>
        <topology evidence="2">Multi-pass membrane protein</topology>
    </subcellularLocation>
</comment>
<feature type="transmembrane region" description="Helical" evidence="13">
    <location>
        <begin position="424"/>
        <end position="442"/>
    </location>
</feature>
<keyword evidence="11 13" id="KW-0472">Membrane</keyword>
<evidence type="ECO:0000256" key="5">
    <source>
        <dbReference type="ARBA" id="ARBA00022448"/>
    </source>
</evidence>
<evidence type="ECO:0000313" key="15">
    <source>
        <dbReference type="Proteomes" id="UP001454489"/>
    </source>
</evidence>
<dbReference type="PANTHER" id="PTHR43298">
    <property type="entry name" value="MULTIDRUG RESISTANCE PROTEIN NORM-RELATED"/>
    <property type="match status" value="1"/>
</dbReference>
<comment type="similarity">
    <text evidence="3">Belongs to the multi antimicrobial extrusion (MATE) (TC 2.A.66.1) family.</text>
</comment>
<dbReference type="PANTHER" id="PTHR43298:SF2">
    <property type="entry name" value="FMN_FAD EXPORTER YEEO-RELATED"/>
    <property type="match status" value="1"/>
</dbReference>
<comment type="function">
    <text evidence="1">Multidrug efflux pump.</text>
</comment>